<proteinExistence type="predicted"/>
<accession>A0A8F2E507</accession>
<reference evidence="1" key="1">
    <citation type="submission" date="2020-10" db="EMBL/GenBank/DDBJ databases">
        <title>Complete genome sequence of vB_MoxS-R1, a novel marine prophage inducted from Microbacterium.</title>
        <authorList>
            <person name="Zheng H."/>
            <person name="Liu B."/>
            <person name="Xu Y."/>
            <person name="Chen F."/>
        </authorList>
    </citation>
    <scope>NUCLEOTIDE SEQUENCE</scope>
</reference>
<gene>
    <name evidence="1" type="ORF">vBMoxSR1_gp53</name>
</gene>
<protein>
    <submittedName>
        <fullName evidence="1">Head-to-tail connector</fullName>
    </submittedName>
</protein>
<dbReference type="EMBL" id="MW073100">
    <property type="protein sequence ID" value="QWT28903.1"/>
    <property type="molecule type" value="Genomic_DNA"/>
</dbReference>
<keyword evidence="2" id="KW-1185">Reference proteome</keyword>
<evidence type="ECO:0000313" key="2">
    <source>
        <dbReference type="Proteomes" id="UP000683438"/>
    </source>
</evidence>
<organism evidence="1 2">
    <name type="scientific">Microbacterium phage vB_MoxS-R1</name>
    <dbReference type="NCBI Taxonomy" id="2848881"/>
    <lineage>
        <taxon>Viruses</taxon>
        <taxon>Duplodnaviria</taxon>
        <taxon>Heunggongvirae</taxon>
        <taxon>Uroviricota</taxon>
        <taxon>Caudoviricetes</taxon>
        <taxon>Syrbvirus</taxon>
        <taxon>Syrbvirus R1</taxon>
    </lineage>
</organism>
<dbReference type="Proteomes" id="UP000683438">
    <property type="component" value="Segment"/>
</dbReference>
<evidence type="ECO:0000313" key="1">
    <source>
        <dbReference type="EMBL" id="QWT28903.1"/>
    </source>
</evidence>
<name>A0A8F2E507_9CAUD</name>
<sequence>MPAVELPDLPVIAINFIRTKTSWTDVSTKVKNPRPAKYVQVIDGGGPANRVFVEALLTVTVGAMSAGGENGDTIARREARQLHHAFLNDSSEMRLVRGVKSVSSPYFDPDPDDGSDRYSFTIRWRVRGARV</sequence>